<dbReference type="RefSeq" id="WP_109528108.1">
    <property type="nucleotide sequence ID" value="NZ_JBEXKW010000088.1"/>
</dbReference>
<dbReference type="Gene3D" id="3.30.565.10">
    <property type="entry name" value="Histidine kinase-like ATPase, C-terminal domain"/>
    <property type="match status" value="1"/>
</dbReference>
<accession>A0ABV3FZS3</accession>
<dbReference type="EMBL" id="JBFAKC010000012">
    <property type="protein sequence ID" value="MEV0710878.1"/>
    <property type="molecule type" value="Genomic_DNA"/>
</dbReference>
<reference evidence="1 2" key="1">
    <citation type="submission" date="2024-06" db="EMBL/GenBank/DDBJ databases">
        <title>The Natural Products Discovery Center: Release of the First 8490 Sequenced Strains for Exploring Actinobacteria Biosynthetic Diversity.</title>
        <authorList>
            <person name="Kalkreuter E."/>
            <person name="Kautsar S.A."/>
            <person name="Yang D."/>
            <person name="Bader C.D."/>
            <person name="Teijaro C.N."/>
            <person name="Fluegel L."/>
            <person name="Davis C.M."/>
            <person name="Simpson J.R."/>
            <person name="Lauterbach L."/>
            <person name="Steele A.D."/>
            <person name="Gui C."/>
            <person name="Meng S."/>
            <person name="Li G."/>
            <person name="Viehrig K."/>
            <person name="Ye F."/>
            <person name="Su P."/>
            <person name="Kiefer A.F."/>
            <person name="Nichols A."/>
            <person name="Cepeda A.J."/>
            <person name="Yan W."/>
            <person name="Fan B."/>
            <person name="Jiang Y."/>
            <person name="Adhikari A."/>
            <person name="Zheng C.-J."/>
            <person name="Schuster L."/>
            <person name="Cowan T.M."/>
            <person name="Smanski M.J."/>
            <person name="Chevrette M.G."/>
            <person name="De Carvalho L.P.S."/>
            <person name="Shen B."/>
        </authorList>
    </citation>
    <scope>NUCLEOTIDE SEQUENCE [LARGE SCALE GENOMIC DNA]</scope>
    <source>
        <strain evidence="1 2">NPDC050403</strain>
    </source>
</reference>
<name>A0ABV3FZS3_9NOCA</name>
<gene>
    <name evidence="1" type="ORF">AB0I48_25255</name>
</gene>
<keyword evidence="2" id="KW-1185">Reference proteome</keyword>
<comment type="caution">
    <text evidence="1">The sequence shown here is derived from an EMBL/GenBank/DDBJ whole genome shotgun (WGS) entry which is preliminary data.</text>
</comment>
<organism evidence="1 2">
    <name type="scientific">Nocardia aurea</name>
    <dbReference type="NCBI Taxonomy" id="2144174"/>
    <lineage>
        <taxon>Bacteria</taxon>
        <taxon>Bacillati</taxon>
        <taxon>Actinomycetota</taxon>
        <taxon>Actinomycetes</taxon>
        <taxon>Mycobacteriales</taxon>
        <taxon>Nocardiaceae</taxon>
        <taxon>Nocardia</taxon>
    </lineage>
</organism>
<proteinExistence type="predicted"/>
<protein>
    <submittedName>
        <fullName evidence="1">Anti-sigma factor</fullName>
    </submittedName>
</protein>
<evidence type="ECO:0000313" key="1">
    <source>
        <dbReference type="EMBL" id="MEV0710878.1"/>
    </source>
</evidence>
<dbReference type="InterPro" id="IPR036890">
    <property type="entry name" value="HATPase_C_sf"/>
</dbReference>
<sequence length="141" mass="15508">MAEWTTDSSTTIEVRVPAQLEQLAMLRALVETVAFMADFAVDEVTDIRLALDEIATGLILDAVPDSTIDCRFTYHDAAAMRVRVHSVSASQTPPSQDSFGWHIVRTLTRSVNATQTEFDAARSGYPVTVDFEWARGGTDGR</sequence>
<evidence type="ECO:0000313" key="2">
    <source>
        <dbReference type="Proteomes" id="UP001551695"/>
    </source>
</evidence>
<dbReference type="Proteomes" id="UP001551695">
    <property type="component" value="Unassembled WGS sequence"/>
</dbReference>